<keyword evidence="3" id="KW-0862">Zinc</keyword>
<keyword evidence="10" id="KW-1185">Reference proteome</keyword>
<dbReference type="AlphaFoldDB" id="A0A443RDB3"/>
<dbReference type="InterPro" id="IPR018200">
    <property type="entry name" value="USP_CS"/>
</dbReference>
<keyword evidence="5 9" id="KW-0378">Hydrolase</keyword>
<dbReference type="InterPro" id="IPR050185">
    <property type="entry name" value="Ub_carboxyl-term_hydrolase"/>
</dbReference>
<dbReference type="PROSITE" id="PS50235">
    <property type="entry name" value="USP_3"/>
    <property type="match status" value="1"/>
</dbReference>
<dbReference type="SUPFAM" id="SSF57850">
    <property type="entry name" value="RING/U-box"/>
    <property type="match status" value="1"/>
</dbReference>
<gene>
    <name evidence="9" type="ORF">B4U79_06016</name>
</gene>
<dbReference type="SUPFAM" id="SSF54001">
    <property type="entry name" value="Cysteine proteinases"/>
    <property type="match status" value="1"/>
</dbReference>
<feature type="region of interest" description="Disordered" evidence="6">
    <location>
        <begin position="369"/>
        <end position="399"/>
    </location>
</feature>
<evidence type="ECO:0000256" key="6">
    <source>
        <dbReference type="SAM" id="MobiDB-lite"/>
    </source>
</evidence>
<comment type="caution">
    <text evidence="9">The sequence shown here is derived from an EMBL/GenBank/DDBJ whole genome shotgun (WGS) entry which is preliminary data.</text>
</comment>
<keyword evidence="5" id="KW-0788">Thiol protease</keyword>
<keyword evidence="2 4" id="KW-0479">Metal-binding</keyword>
<feature type="domain" description="USP" evidence="8">
    <location>
        <begin position="132"/>
        <end position="972"/>
    </location>
</feature>
<keyword evidence="5" id="KW-0833">Ubl conjugation pathway</keyword>
<dbReference type="Gene3D" id="3.90.70.10">
    <property type="entry name" value="Cysteine proteinases"/>
    <property type="match status" value="3"/>
</dbReference>
<evidence type="ECO:0000256" key="1">
    <source>
        <dbReference type="ARBA" id="ARBA00000707"/>
    </source>
</evidence>
<dbReference type="GO" id="GO:0004843">
    <property type="term" value="F:cysteine-type deubiquitinase activity"/>
    <property type="evidence" value="ECO:0007669"/>
    <property type="project" value="UniProtKB-UniRule"/>
</dbReference>
<dbReference type="GO" id="GO:0016579">
    <property type="term" value="P:protein deubiquitination"/>
    <property type="evidence" value="ECO:0007669"/>
    <property type="project" value="InterPro"/>
</dbReference>
<accession>A0A443RDB3</accession>
<dbReference type="PROSITE" id="PS00973">
    <property type="entry name" value="USP_2"/>
    <property type="match status" value="1"/>
</dbReference>
<name>A0A443RDB3_9ACAR</name>
<dbReference type="PANTHER" id="PTHR21646:SF35">
    <property type="match status" value="1"/>
</dbReference>
<dbReference type="STRING" id="1965070.A0A443RDB3"/>
<dbReference type="Gene3D" id="3.30.40.10">
    <property type="entry name" value="Zinc/RING finger domain, C3HC4 (zinc finger)"/>
    <property type="match status" value="1"/>
</dbReference>
<feature type="compositionally biased region" description="Low complexity" evidence="6">
    <location>
        <begin position="250"/>
        <end position="266"/>
    </location>
</feature>
<keyword evidence="5" id="KW-0645">Protease</keyword>
<evidence type="ECO:0000259" key="7">
    <source>
        <dbReference type="PROSITE" id="PS50089"/>
    </source>
</evidence>
<dbReference type="EC" id="3.4.19.12" evidence="5"/>
<comment type="similarity">
    <text evidence="5">Belongs to the peptidase C19 family.</text>
</comment>
<dbReference type="GO" id="GO:0006508">
    <property type="term" value="P:proteolysis"/>
    <property type="evidence" value="ECO:0007669"/>
    <property type="project" value="UniProtKB-KW"/>
</dbReference>
<reference evidence="9 10" key="1">
    <citation type="journal article" date="2018" name="Gigascience">
        <title>Genomes of trombidid mites reveal novel predicted allergens and laterally-transferred genes associated with secondary metabolism.</title>
        <authorList>
            <person name="Dong X."/>
            <person name="Chaisiri K."/>
            <person name="Xia D."/>
            <person name="Armstrong S.D."/>
            <person name="Fang Y."/>
            <person name="Donnelly M.J."/>
            <person name="Kadowaki T."/>
            <person name="McGarry J.W."/>
            <person name="Darby A.C."/>
            <person name="Makepeace B.L."/>
        </authorList>
    </citation>
    <scope>NUCLEOTIDE SEQUENCE [LARGE SCALE GENOMIC DNA]</scope>
    <source>
        <strain evidence="9">UoL-WK</strain>
    </source>
</reference>
<proteinExistence type="inferred from homology"/>
<evidence type="ECO:0000313" key="10">
    <source>
        <dbReference type="Proteomes" id="UP000285301"/>
    </source>
</evidence>
<sequence length="998" mass="113625">MDVGESCFVPQYGDESFPKETKDGKWIIGYDEKWDPVIVDDISDLDPLTRDSLPLQQENCDLKIFADNKANAGDCSTLFSCEEKPNEFENVAIPLPYFELNSSKSNCDNNPSLSDCLWDYDEVSEEVTRGIVGLTNLGNTCFINSGLQCLFNNWRLVEYFLEMPNTSAKSCDNDNTDNSLSNCFIELMRQVWSKERKMKTIKSLQFKESLAKIFPQFKDYRQHDCQEFLALLLSALHEELKVDEELKSNVSSPLSSSSISSSCSSSDVNQNEDEIRRQPIPEEIQSFNNIIPLLEKETKTLNTNVSKIDDESNNKLTFNSFKFPRTPRKGNLVVDNLRGEEAGNFSGNKWLENNDNVCKKNAEIRDFLSKSRSDSKPNEYEQEASGSNARQWSGDECGKEGEELKGLKRLKDTNVKNNTNQEDRDIAKRQKVNEFDEGITEWKEYLGFNKKSIIVDTFQGQFKSTIKCSNCCHVSVTFEPFMYLALPLPHALQQQITVTFVDSSKFSYCSREDAFKTCVLDVHKYDNVAKLIQLIADQTQTSSNQLCLTVLQDNYIVKILDPLTLVRNIDFNSSLCAFSLNASPPPPPPPSSSTAASSNENDTRALTCSICLEDKVSSDLLIHEVSCNCTLCYHCLDMLVSHYCKDKSTFSCPICTVSLTKDDYYAFDLSPTRHNSGTSAANNNHSLIMVPLLFRVCQSDDWEKYKLISYPLMLQLINVINGAQLYELVDRLVPYPCPYSLHLVDRKVSFECGDFFCRCIKFHSKGQQCSRCFNSSACGGCEISRYGQVILNCEDTIALQFDTSFDLSSYPSENVIENKPMSMSKECLTLNDCLNAFSQTETLDDDNPWFCPNCTSNQRARKSLSIWRCPDTLMVYLKRFVFHEMQSIKVDDPVSFPINSLDLSPFIKGPKDDHIYHLQSLICHSGGVNSGHYTSFAKHSSGDWYYFNDEIVSKQEPDGKDERAYILFYQRPSKFLSIIWLMCNCNFFRREATESERM</sequence>
<dbReference type="Proteomes" id="UP000285301">
    <property type="component" value="Unassembled WGS sequence"/>
</dbReference>
<dbReference type="InterPro" id="IPR028889">
    <property type="entry name" value="USP"/>
</dbReference>
<dbReference type="InterPro" id="IPR001841">
    <property type="entry name" value="Znf_RING"/>
</dbReference>
<protein>
    <recommendedName>
        <fullName evidence="5">Ubiquitin carboxyl-terminal hydrolase</fullName>
        <ecNumber evidence="5">3.4.19.12</ecNumber>
    </recommendedName>
</protein>
<dbReference type="OrthoDB" id="2248014at2759"/>
<evidence type="ECO:0000256" key="3">
    <source>
        <dbReference type="ARBA" id="ARBA00022833"/>
    </source>
</evidence>
<dbReference type="PANTHER" id="PTHR21646">
    <property type="entry name" value="UBIQUITIN CARBOXYL-TERMINAL HYDROLASE"/>
    <property type="match status" value="1"/>
</dbReference>
<dbReference type="Pfam" id="PF00443">
    <property type="entry name" value="UCH"/>
    <property type="match status" value="2"/>
</dbReference>
<feature type="compositionally biased region" description="Basic and acidic residues" evidence="6">
    <location>
        <begin position="369"/>
        <end position="379"/>
    </location>
</feature>
<organism evidence="9 10">
    <name type="scientific">Dinothrombium tinctorium</name>
    <dbReference type="NCBI Taxonomy" id="1965070"/>
    <lineage>
        <taxon>Eukaryota</taxon>
        <taxon>Metazoa</taxon>
        <taxon>Ecdysozoa</taxon>
        <taxon>Arthropoda</taxon>
        <taxon>Chelicerata</taxon>
        <taxon>Arachnida</taxon>
        <taxon>Acari</taxon>
        <taxon>Acariformes</taxon>
        <taxon>Trombidiformes</taxon>
        <taxon>Prostigmata</taxon>
        <taxon>Anystina</taxon>
        <taxon>Parasitengona</taxon>
        <taxon>Trombidioidea</taxon>
        <taxon>Trombidiidae</taxon>
        <taxon>Dinothrombium</taxon>
    </lineage>
</organism>
<feature type="domain" description="RING-type" evidence="7">
    <location>
        <begin position="608"/>
        <end position="656"/>
    </location>
</feature>
<keyword evidence="2 4" id="KW-0863">Zinc-finger</keyword>
<dbReference type="EMBL" id="NCKU01001041">
    <property type="protein sequence ID" value="RWS13269.1"/>
    <property type="molecule type" value="Genomic_DNA"/>
</dbReference>
<dbReference type="InterPro" id="IPR038765">
    <property type="entry name" value="Papain-like_cys_pep_sf"/>
</dbReference>
<dbReference type="GO" id="GO:0008270">
    <property type="term" value="F:zinc ion binding"/>
    <property type="evidence" value="ECO:0007669"/>
    <property type="project" value="UniProtKB-KW"/>
</dbReference>
<dbReference type="PROSITE" id="PS50089">
    <property type="entry name" value="ZF_RING_2"/>
    <property type="match status" value="1"/>
</dbReference>
<evidence type="ECO:0000256" key="5">
    <source>
        <dbReference type="RuleBase" id="RU366025"/>
    </source>
</evidence>
<evidence type="ECO:0000313" key="9">
    <source>
        <dbReference type="EMBL" id="RWS13269.1"/>
    </source>
</evidence>
<evidence type="ECO:0000256" key="4">
    <source>
        <dbReference type="PROSITE-ProRule" id="PRU00175"/>
    </source>
</evidence>
<dbReference type="InterPro" id="IPR001394">
    <property type="entry name" value="Peptidase_C19_UCH"/>
</dbReference>
<evidence type="ECO:0000256" key="2">
    <source>
        <dbReference type="ARBA" id="ARBA00022771"/>
    </source>
</evidence>
<dbReference type="InterPro" id="IPR013083">
    <property type="entry name" value="Znf_RING/FYVE/PHD"/>
</dbReference>
<evidence type="ECO:0000259" key="8">
    <source>
        <dbReference type="PROSITE" id="PS50235"/>
    </source>
</evidence>
<feature type="region of interest" description="Disordered" evidence="6">
    <location>
        <begin position="250"/>
        <end position="277"/>
    </location>
</feature>
<dbReference type="PROSITE" id="PS00972">
    <property type="entry name" value="USP_1"/>
    <property type="match status" value="1"/>
</dbReference>
<comment type="catalytic activity">
    <reaction evidence="1 5">
        <text>Thiol-dependent hydrolysis of ester, thioester, amide, peptide and isopeptide bonds formed by the C-terminal Gly of ubiquitin (a 76-residue protein attached to proteins as an intracellular targeting signal).</text>
        <dbReference type="EC" id="3.4.19.12"/>
    </reaction>
</comment>